<dbReference type="AlphaFoldDB" id="A0A397JA36"/>
<accession>A0A397JA36</accession>
<feature type="compositionally biased region" description="Basic and acidic residues" evidence="1">
    <location>
        <begin position="195"/>
        <end position="205"/>
    </location>
</feature>
<proteinExistence type="predicted"/>
<feature type="region of interest" description="Disordered" evidence="1">
    <location>
        <begin position="271"/>
        <end position="294"/>
    </location>
</feature>
<gene>
    <name evidence="2" type="ORF">Glove_117g303</name>
</gene>
<evidence type="ECO:0000313" key="2">
    <source>
        <dbReference type="EMBL" id="RHZ81620.1"/>
    </source>
</evidence>
<evidence type="ECO:0000256" key="1">
    <source>
        <dbReference type="SAM" id="MobiDB-lite"/>
    </source>
</evidence>
<organism evidence="2 3">
    <name type="scientific">Diversispora epigaea</name>
    <dbReference type="NCBI Taxonomy" id="1348612"/>
    <lineage>
        <taxon>Eukaryota</taxon>
        <taxon>Fungi</taxon>
        <taxon>Fungi incertae sedis</taxon>
        <taxon>Mucoromycota</taxon>
        <taxon>Glomeromycotina</taxon>
        <taxon>Glomeromycetes</taxon>
        <taxon>Diversisporales</taxon>
        <taxon>Diversisporaceae</taxon>
        <taxon>Diversispora</taxon>
    </lineage>
</organism>
<comment type="caution">
    <text evidence="2">The sequence shown here is derived from an EMBL/GenBank/DDBJ whole genome shotgun (WGS) entry which is preliminary data.</text>
</comment>
<name>A0A397JA36_9GLOM</name>
<dbReference type="Proteomes" id="UP000266861">
    <property type="component" value="Unassembled WGS sequence"/>
</dbReference>
<protein>
    <submittedName>
        <fullName evidence="2">Uncharacterized protein</fullName>
    </submittedName>
</protein>
<evidence type="ECO:0000313" key="3">
    <source>
        <dbReference type="Proteomes" id="UP000266861"/>
    </source>
</evidence>
<dbReference type="EMBL" id="PQFF01000109">
    <property type="protein sequence ID" value="RHZ81620.1"/>
    <property type="molecule type" value="Genomic_DNA"/>
</dbReference>
<sequence length="331" mass="39977">MTMQLTNTTKITSRMTNNEDCNNRTFNQKILFDELPVLRNLNIRKPEIYKQKTCVMCNKDIEDTLHPFICNNFNTFLREKYIEHIALIGKNYGSQKSKTNIIKAYRHENFLKIDMGRQLRGTINSDQFNFIDIMRGLSYKHMSQKIKSHVISDIQIIKDIQFKIYNYLRKLMKQRWTERCSTFLEWEKRQNISKENKGGEKDKNDRKHKKRPTKTRDEKYETIKKSLIIQQWGCDLLILEGLYLSKKLMKQRWTERCSTFLEWEKRQNISKENKGGEKDKNDRKHKKRPTKTRDEEYETIKKSLIIQQWGCDLLILEGLYLSKWMVRRLNK</sequence>
<feature type="region of interest" description="Disordered" evidence="1">
    <location>
        <begin position="195"/>
        <end position="217"/>
    </location>
</feature>
<keyword evidence="3" id="KW-1185">Reference proteome</keyword>
<feature type="compositionally biased region" description="Basic and acidic residues" evidence="1">
    <location>
        <begin position="271"/>
        <end position="282"/>
    </location>
</feature>
<reference evidence="2 3" key="1">
    <citation type="submission" date="2018-08" db="EMBL/GenBank/DDBJ databases">
        <title>Genome and evolution of the arbuscular mycorrhizal fungus Diversispora epigaea (formerly Glomus versiforme) and its bacterial endosymbionts.</title>
        <authorList>
            <person name="Sun X."/>
            <person name="Fei Z."/>
            <person name="Harrison M."/>
        </authorList>
    </citation>
    <scope>NUCLEOTIDE SEQUENCE [LARGE SCALE GENOMIC DNA]</scope>
    <source>
        <strain evidence="2 3">IT104</strain>
    </source>
</reference>